<dbReference type="AlphaFoldDB" id="A0A0C3BAW4"/>
<evidence type="ECO:0000313" key="1">
    <source>
        <dbReference type="EMBL" id="KIM29249.1"/>
    </source>
</evidence>
<dbReference type="EMBL" id="KN824289">
    <property type="protein sequence ID" value="KIM29249.1"/>
    <property type="molecule type" value="Genomic_DNA"/>
</dbReference>
<gene>
    <name evidence="1" type="ORF">M408DRAFT_328921</name>
</gene>
<evidence type="ECO:0000313" key="2">
    <source>
        <dbReference type="Proteomes" id="UP000054097"/>
    </source>
</evidence>
<sequence length="57" mass="6304">MADGVDYVLARKLLQDGNVATGLLLQRSWVHNRYSCFEAGKPVFQSDIPGCHTIRGV</sequence>
<reference evidence="2" key="2">
    <citation type="submission" date="2015-01" db="EMBL/GenBank/DDBJ databases">
        <title>Evolutionary Origins and Diversification of the Mycorrhizal Mutualists.</title>
        <authorList>
            <consortium name="DOE Joint Genome Institute"/>
            <consortium name="Mycorrhizal Genomics Consortium"/>
            <person name="Kohler A."/>
            <person name="Kuo A."/>
            <person name="Nagy L.G."/>
            <person name="Floudas D."/>
            <person name="Copeland A."/>
            <person name="Barry K.W."/>
            <person name="Cichocki N."/>
            <person name="Veneault-Fourrey C."/>
            <person name="LaButti K."/>
            <person name="Lindquist E.A."/>
            <person name="Lipzen A."/>
            <person name="Lundell T."/>
            <person name="Morin E."/>
            <person name="Murat C."/>
            <person name="Riley R."/>
            <person name="Ohm R."/>
            <person name="Sun H."/>
            <person name="Tunlid A."/>
            <person name="Henrissat B."/>
            <person name="Grigoriev I.V."/>
            <person name="Hibbett D.S."/>
            <person name="Martin F."/>
        </authorList>
    </citation>
    <scope>NUCLEOTIDE SEQUENCE [LARGE SCALE GENOMIC DNA]</scope>
    <source>
        <strain evidence="2">MAFF 305830</strain>
    </source>
</reference>
<protein>
    <submittedName>
        <fullName evidence="1">Uncharacterized protein</fullName>
    </submittedName>
</protein>
<dbReference type="Proteomes" id="UP000054097">
    <property type="component" value="Unassembled WGS sequence"/>
</dbReference>
<keyword evidence="2" id="KW-1185">Reference proteome</keyword>
<accession>A0A0C3BAW4</accession>
<proteinExistence type="predicted"/>
<reference evidence="1 2" key="1">
    <citation type="submission" date="2014-04" db="EMBL/GenBank/DDBJ databases">
        <authorList>
            <consortium name="DOE Joint Genome Institute"/>
            <person name="Kuo A."/>
            <person name="Zuccaro A."/>
            <person name="Kohler A."/>
            <person name="Nagy L.G."/>
            <person name="Floudas D."/>
            <person name="Copeland A."/>
            <person name="Barry K.W."/>
            <person name="Cichocki N."/>
            <person name="Veneault-Fourrey C."/>
            <person name="LaButti K."/>
            <person name="Lindquist E.A."/>
            <person name="Lipzen A."/>
            <person name="Lundell T."/>
            <person name="Morin E."/>
            <person name="Murat C."/>
            <person name="Sun H."/>
            <person name="Tunlid A."/>
            <person name="Henrissat B."/>
            <person name="Grigoriev I.V."/>
            <person name="Hibbett D.S."/>
            <person name="Martin F."/>
            <person name="Nordberg H.P."/>
            <person name="Cantor M.N."/>
            <person name="Hua S.X."/>
        </authorList>
    </citation>
    <scope>NUCLEOTIDE SEQUENCE [LARGE SCALE GENOMIC DNA]</scope>
    <source>
        <strain evidence="1 2">MAFF 305830</strain>
    </source>
</reference>
<organism evidence="1 2">
    <name type="scientific">Serendipita vermifera MAFF 305830</name>
    <dbReference type="NCBI Taxonomy" id="933852"/>
    <lineage>
        <taxon>Eukaryota</taxon>
        <taxon>Fungi</taxon>
        <taxon>Dikarya</taxon>
        <taxon>Basidiomycota</taxon>
        <taxon>Agaricomycotina</taxon>
        <taxon>Agaricomycetes</taxon>
        <taxon>Sebacinales</taxon>
        <taxon>Serendipitaceae</taxon>
        <taxon>Serendipita</taxon>
    </lineage>
</organism>
<dbReference type="HOGENOM" id="CLU_2997917_0_0_1"/>
<name>A0A0C3BAW4_SERVB</name>